<sequence>MLDAASPLALRNMLRFLVVITDHGALSAQGMAGTFAGLKRLASDTSGRPETI</sequence>
<protein>
    <submittedName>
        <fullName evidence="1">Uncharacterized protein</fullName>
    </submittedName>
</protein>
<accession>A0ABY6ZQN1</accession>
<keyword evidence="2" id="KW-1185">Reference proteome</keyword>
<name>A0ABY6ZQN1_9PSED</name>
<evidence type="ECO:0000313" key="2">
    <source>
        <dbReference type="Proteomes" id="UP001163624"/>
    </source>
</evidence>
<reference evidence="1" key="1">
    <citation type="submission" date="2022-11" db="EMBL/GenBank/DDBJ databases">
        <title>Pseudomonas triclosanedens sp. nov., a triclosan degrader isolated from activated sludge.</title>
        <authorList>
            <person name="Yin Y."/>
            <person name="Lu Z."/>
        </authorList>
    </citation>
    <scope>NUCLEOTIDE SEQUENCE</scope>
    <source>
        <strain evidence="1">ZM23</strain>
    </source>
</reference>
<gene>
    <name evidence="1" type="ORF">OU419_15710</name>
</gene>
<proteinExistence type="predicted"/>
<evidence type="ECO:0000313" key="1">
    <source>
        <dbReference type="EMBL" id="WAI47224.1"/>
    </source>
</evidence>
<dbReference type="RefSeq" id="WP_254473918.1">
    <property type="nucleotide sequence ID" value="NZ_CP113432.1"/>
</dbReference>
<organism evidence="1 2">
    <name type="scientific">Pseudomonas triclosanedens</name>
    <dbReference type="NCBI Taxonomy" id="2961893"/>
    <lineage>
        <taxon>Bacteria</taxon>
        <taxon>Pseudomonadati</taxon>
        <taxon>Pseudomonadota</taxon>
        <taxon>Gammaproteobacteria</taxon>
        <taxon>Pseudomonadales</taxon>
        <taxon>Pseudomonadaceae</taxon>
        <taxon>Pseudomonas</taxon>
    </lineage>
</organism>
<dbReference type="Proteomes" id="UP001163624">
    <property type="component" value="Chromosome"/>
</dbReference>
<dbReference type="EMBL" id="CP113432">
    <property type="protein sequence ID" value="WAI47224.1"/>
    <property type="molecule type" value="Genomic_DNA"/>
</dbReference>